<dbReference type="GO" id="GO:0043190">
    <property type="term" value="C:ATP-binding cassette (ABC) transporter complex"/>
    <property type="evidence" value="ECO:0007669"/>
    <property type="project" value="InterPro"/>
</dbReference>
<evidence type="ECO:0000313" key="8">
    <source>
        <dbReference type="EMBL" id="QCI04403.1"/>
    </source>
</evidence>
<evidence type="ECO:0000256" key="7">
    <source>
        <dbReference type="RuleBase" id="RU362044"/>
    </source>
</evidence>
<feature type="transmembrane region" description="Helical" evidence="7">
    <location>
        <begin position="117"/>
        <end position="143"/>
    </location>
</feature>
<keyword evidence="8" id="KW-0934">Plastid</keyword>
<protein>
    <recommendedName>
        <fullName evidence="9">ABC transporter permease</fullName>
    </recommendedName>
</protein>
<dbReference type="GO" id="GO:0005548">
    <property type="term" value="F:phospholipid transporter activity"/>
    <property type="evidence" value="ECO:0007669"/>
    <property type="project" value="TreeGrafter"/>
</dbReference>
<dbReference type="PANTHER" id="PTHR30188">
    <property type="entry name" value="ABC TRANSPORTER PERMEASE PROTEIN-RELATED"/>
    <property type="match status" value="1"/>
</dbReference>
<feature type="transmembrane region" description="Helical" evidence="7">
    <location>
        <begin position="155"/>
        <end position="178"/>
    </location>
</feature>
<evidence type="ECO:0000256" key="5">
    <source>
        <dbReference type="ARBA" id="ARBA00022989"/>
    </source>
</evidence>
<evidence type="ECO:0000256" key="2">
    <source>
        <dbReference type="ARBA" id="ARBA00007556"/>
    </source>
</evidence>
<feature type="transmembrane region" description="Helical" evidence="7">
    <location>
        <begin position="64"/>
        <end position="81"/>
    </location>
</feature>
<comment type="similarity">
    <text evidence="2 7">Belongs to the MlaE permease family.</text>
</comment>
<dbReference type="InterPro" id="IPR030802">
    <property type="entry name" value="Permease_MalE"/>
</dbReference>
<feature type="transmembrane region" description="Helical" evidence="7">
    <location>
        <begin position="190"/>
        <end position="210"/>
    </location>
</feature>
<keyword evidence="6 7" id="KW-0472">Membrane</keyword>
<sequence length="252" mass="27587">MLNKLSLISKICLSVFNSLNLKKIDIMHLLQHIQVVGPSSLFISLLTAFFIGMVFSLQIVKEFLYLNAVDMIGAVFAISFIRELSPVLTSIIIIGRVGSCFTAELATMCITEQIDALYILGINPIIYLILPRLFACLIMLPILNLLSFATSLSSSAYLCCIIYNIDPRIFFLSAFASLSFLDIIKSSVKSLIFGLLIALISCSWGLSTNISSKGVGTSTTSSVVISLLVVFITDFILSYFMFSGAESTLKLI</sequence>
<feature type="transmembrane region" description="Helical" evidence="7">
    <location>
        <begin position="37"/>
        <end position="57"/>
    </location>
</feature>
<keyword evidence="5 7" id="KW-1133">Transmembrane helix</keyword>
<evidence type="ECO:0000256" key="1">
    <source>
        <dbReference type="ARBA" id="ARBA00004141"/>
    </source>
</evidence>
<feature type="transmembrane region" description="Helical" evidence="7">
    <location>
        <begin position="222"/>
        <end position="242"/>
    </location>
</feature>
<name>A0A4D6WLG9_9FLOR</name>
<keyword evidence="3" id="KW-0813">Transport</keyword>
<comment type="subcellular location">
    <subcellularLocation>
        <location evidence="1">Membrane</location>
        <topology evidence="1">Multi-pass membrane protein</topology>
    </subcellularLocation>
</comment>
<dbReference type="EMBL" id="MK814610">
    <property type="protein sequence ID" value="QCI04403.1"/>
    <property type="molecule type" value="Genomic_DNA"/>
</dbReference>
<evidence type="ECO:0000256" key="4">
    <source>
        <dbReference type="ARBA" id="ARBA00022692"/>
    </source>
</evidence>
<dbReference type="PANTHER" id="PTHR30188:SF4">
    <property type="entry name" value="PROTEIN TRIGALACTOSYLDIACYLGLYCEROL 1, CHLOROPLASTIC"/>
    <property type="match status" value="1"/>
</dbReference>
<proteinExistence type="inferred from homology"/>
<dbReference type="Pfam" id="PF02405">
    <property type="entry name" value="MlaE"/>
    <property type="match status" value="1"/>
</dbReference>
<accession>A0A4D6WLG9</accession>
<evidence type="ECO:0000256" key="6">
    <source>
        <dbReference type="ARBA" id="ARBA00023136"/>
    </source>
</evidence>
<dbReference type="InterPro" id="IPR003453">
    <property type="entry name" value="ABC_MlaE_roteobac"/>
</dbReference>
<evidence type="ECO:0000256" key="3">
    <source>
        <dbReference type="ARBA" id="ARBA00022448"/>
    </source>
</evidence>
<evidence type="ECO:0008006" key="9">
    <source>
        <dbReference type="Google" id="ProtNLM"/>
    </source>
</evidence>
<organism evidence="8">
    <name type="scientific">Antithamnion hubbsii</name>
    <dbReference type="NCBI Taxonomy" id="1005974"/>
    <lineage>
        <taxon>Eukaryota</taxon>
        <taxon>Rhodophyta</taxon>
        <taxon>Florideophyceae</taxon>
        <taxon>Rhodymeniophycidae</taxon>
        <taxon>Ceramiales</taxon>
        <taxon>Ceramiaceae</taxon>
        <taxon>Antithamnion</taxon>
    </lineage>
</organism>
<keyword evidence="4 7" id="KW-0812">Transmembrane</keyword>
<reference evidence="8" key="1">
    <citation type="journal article" date="2019" name="Mol. Phylogenet. Evol.">
        <title>Morphological evolution and classification of the red algal order Ceramiales inferred using plastid phylogenomics.</title>
        <authorList>
            <person name="Diaz-Tapia P."/>
            <person name="Pasella M.M."/>
            <person name="Verbruggen H."/>
            <person name="Maggs C.A."/>
        </authorList>
    </citation>
    <scope>NUCLEOTIDE SEQUENCE</scope>
    <source>
        <strain evidence="8">PD2206</strain>
    </source>
</reference>
<gene>
    <name evidence="8" type="primary">ycf63</name>
</gene>
<geneLocation type="plastid" evidence="8"/>
<dbReference type="NCBIfam" id="TIGR00056">
    <property type="entry name" value="MlaE family lipid ABC transporter permease subunit"/>
    <property type="match status" value="1"/>
</dbReference>
<reference evidence="8" key="2">
    <citation type="submission" date="2019-04" db="EMBL/GenBank/DDBJ databases">
        <authorList>
            <person name="Pasella M."/>
        </authorList>
    </citation>
    <scope>NUCLEOTIDE SEQUENCE</scope>
    <source>
        <strain evidence="8">PD2206</strain>
    </source>
</reference>
<dbReference type="AlphaFoldDB" id="A0A4D6WLG9"/>